<dbReference type="InterPro" id="IPR036388">
    <property type="entry name" value="WH-like_DNA-bd_sf"/>
</dbReference>
<evidence type="ECO:0000313" key="1">
    <source>
        <dbReference type="EMBL" id="PSK03734.1"/>
    </source>
</evidence>
<reference evidence="1 2" key="1">
    <citation type="submission" date="2018-03" db="EMBL/GenBank/DDBJ databases">
        <title>Brevisbacillus phylogenomics.</title>
        <authorList>
            <person name="Dunlap C."/>
        </authorList>
    </citation>
    <scope>NUCLEOTIDE SEQUENCE [LARGE SCALE GENOMIC DNA]</scope>
    <source>
        <strain evidence="1 2">NRRL B-41110</strain>
    </source>
</reference>
<dbReference type="EMBL" id="PXZO01000064">
    <property type="protein sequence ID" value="PSK03734.1"/>
    <property type="molecule type" value="Genomic_DNA"/>
</dbReference>
<dbReference type="InterPro" id="IPR036390">
    <property type="entry name" value="WH_DNA-bd_sf"/>
</dbReference>
<evidence type="ECO:0000313" key="2">
    <source>
        <dbReference type="Proteomes" id="UP000241645"/>
    </source>
</evidence>
<dbReference type="Gene3D" id="1.10.10.10">
    <property type="entry name" value="Winged helix-like DNA-binding domain superfamily/Winged helix DNA-binding domain"/>
    <property type="match status" value="1"/>
</dbReference>
<organism evidence="1 2">
    <name type="scientific">Brevibacillus porteri</name>
    <dbReference type="NCBI Taxonomy" id="2126350"/>
    <lineage>
        <taxon>Bacteria</taxon>
        <taxon>Bacillati</taxon>
        <taxon>Bacillota</taxon>
        <taxon>Bacilli</taxon>
        <taxon>Bacillales</taxon>
        <taxon>Paenibacillaceae</taxon>
        <taxon>Brevibacillus</taxon>
    </lineage>
</organism>
<sequence length="75" mass="8986">MLTDIERKVLRIIGNYYAMKPRPPSIDEICVKTGRDREGVMTVLETLTREEYIEWKRSEPDKMEVIESWERKGRN</sequence>
<gene>
    <name evidence="1" type="ORF">C7R92_27690</name>
</gene>
<comment type="caution">
    <text evidence="1">The sequence shown here is derived from an EMBL/GenBank/DDBJ whole genome shotgun (WGS) entry which is preliminary data.</text>
</comment>
<evidence type="ECO:0008006" key="3">
    <source>
        <dbReference type="Google" id="ProtNLM"/>
    </source>
</evidence>
<proteinExistence type="predicted"/>
<dbReference type="Proteomes" id="UP000241645">
    <property type="component" value="Unassembled WGS sequence"/>
</dbReference>
<accession>A0ABX5FHE6</accession>
<protein>
    <recommendedName>
        <fullName evidence="3">LexA repressor DNA-binding domain-containing protein</fullName>
    </recommendedName>
</protein>
<dbReference type="SUPFAM" id="SSF46785">
    <property type="entry name" value="Winged helix' DNA-binding domain"/>
    <property type="match status" value="1"/>
</dbReference>
<keyword evidence="2" id="KW-1185">Reference proteome</keyword>
<name>A0ABX5FHE6_9BACL</name>